<accession>A0A1M6JEV3</accession>
<evidence type="ECO:0000313" key="2">
    <source>
        <dbReference type="EMBL" id="SHJ45204.1"/>
    </source>
</evidence>
<dbReference type="AlphaFoldDB" id="A0A1M6JEV3"/>
<organism evidence="2 3">
    <name type="scientific">Reichenbachiella agariperforans</name>
    <dbReference type="NCBI Taxonomy" id="156994"/>
    <lineage>
        <taxon>Bacteria</taxon>
        <taxon>Pseudomonadati</taxon>
        <taxon>Bacteroidota</taxon>
        <taxon>Cytophagia</taxon>
        <taxon>Cytophagales</taxon>
        <taxon>Reichenbachiellaceae</taxon>
        <taxon>Reichenbachiella</taxon>
    </lineage>
</organism>
<dbReference type="Proteomes" id="UP000184474">
    <property type="component" value="Unassembled WGS sequence"/>
</dbReference>
<dbReference type="STRING" id="156994.SAMN04488028_101166"/>
<feature type="signal peptide" evidence="1">
    <location>
        <begin position="1"/>
        <end position="27"/>
    </location>
</feature>
<dbReference type="InterPro" id="IPR019861">
    <property type="entry name" value="PorP/SprF_Bacteroidetes"/>
</dbReference>
<keyword evidence="1" id="KW-0732">Signal</keyword>
<reference evidence="3" key="1">
    <citation type="submission" date="2016-11" db="EMBL/GenBank/DDBJ databases">
        <authorList>
            <person name="Varghese N."/>
            <person name="Submissions S."/>
        </authorList>
    </citation>
    <scope>NUCLEOTIDE SEQUENCE [LARGE SCALE GENOMIC DNA]</scope>
    <source>
        <strain evidence="3">DSM 26134</strain>
    </source>
</reference>
<dbReference type="NCBIfam" id="TIGR03519">
    <property type="entry name" value="T9SS_PorP_fam"/>
    <property type="match status" value="1"/>
</dbReference>
<gene>
    <name evidence="2" type="ORF">SAMN04488028_101166</name>
</gene>
<name>A0A1M6JEV3_REIAG</name>
<dbReference type="EMBL" id="FRAA01000001">
    <property type="protein sequence ID" value="SHJ45204.1"/>
    <property type="molecule type" value="Genomic_DNA"/>
</dbReference>
<protein>
    <submittedName>
        <fullName evidence="2">Type IX secretion system membrane protein, PorP/SprF family</fullName>
    </submittedName>
</protein>
<dbReference type="RefSeq" id="WP_073118557.1">
    <property type="nucleotide sequence ID" value="NZ_FRAA01000001.1"/>
</dbReference>
<keyword evidence="3" id="KW-1185">Reference proteome</keyword>
<sequence length="318" mass="35635">MRKQPSNIVLRVALFLLMIMASGAVFAQQQGMYTQYMFNGLALNPAYAGSHETLSLTALTRHQWVGLDGAPNTQTFSAHAPLKKDQIAMGLQVYNDNIGVSQTFSTFVSAAYRINFEKATLSLGLQLGFSSFKSDVTSLNPVFDLNDVALSENVREPFKPNIGTGAYYYSDRYYIGFSLPTLLNSTINTFEIDDSNLTYKSGEAKRHMFLTGGYLFDLGTHFKIKPSALIKYVSGAPMQFDINANLLIDEVIWVGASYRINESIAFLLELNLTDDLRFGYAYDYTLNDLSNVSSGTHEIMLNYRVEFKKNNVTSPRYF</sequence>
<dbReference type="Pfam" id="PF11751">
    <property type="entry name" value="PorP_SprF"/>
    <property type="match status" value="1"/>
</dbReference>
<evidence type="ECO:0000313" key="3">
    <source>
        <dbReference type="Proteomes" id="UP000184474"/>
    </source>
</evidence>
<proteinExistence type="predicted"/>
<evidence type="ECO:0000256" key="1">
    <source>
        <dbReference type="SAM" id="SignalP"/>
    </source>
</evidence>
<feature type="chain" id="PRO_5013382407" evidence="1">
    <location>
        <begin position="28"/>
        <end position="318"/>
    </location>
</feature>